<dbReference type="EMBL" id="JAPWTK010000381">
    <property type="protein sequence ID" value="KAJ8941279.1"/>
    <property type="molecule type" value="Genomic_DNA"/>
</dbReference>
<comment type="caution">
    <text evidence="3">The sequence shown here is derived from an EMBL/GenBank/DDBJ whole genome shotgun (WGS) entry which is preliminary data.</text>
</comment>
<dbReference type="Gene3D" id="1.10.10.60">
    <property type="entry name" value="Homeodomain-like"/>
    <property type="match status" value="1"/>
</dbReference>
<keyword evidence="4" id="KW-1185">Reference proteome</keyword>
<comment type="subcellular location">
    <subcellularLocation>
        <location evidence="1">Nucleus</location>
    </subcellularLocation>
</comment>
<evidence type="ECO:0000313" key="3">
    <source>
        <dbReference type="EMBL" id="KAJ8941279.1"/>
    </source>
</evidence>
<organism evidence="3 4">
    <name type="scientific">Aromia moschata</name>
    <dbReference type="NCBI Taxonomy" id="1265417"/>
    <lineage>
        <taxon>Eukaryota</taxon>
        <taxon>Metazoa</taxon>
        <taxon>Ecdysozoa</taxon>
        <taxon>Arthropoda</taxon>
        <taxon>Hexapoda</taxon>
        <taxon>Insecta</taxon>
        <taxon>Pterygota</taxon>
        <taxon>Neoptera</taxon>
        <taxon>Endopterygota</taxon>
        <taxon>Coleoptera</taxon>
        <taxon>Polyphaga</taxon>
        <taxon>Cucujiformia</taxon>
        <taxon>Chrysomeloidea</taxon>
        <taxon>Cerambycidae</taxon>
        <taxon>Cerambycinae</taxon>
        <taxon>Callichromatini</taxon>
        <taxon>Aromia</taxon>
    </lineage>
</organism>
<accession>A0AAV8XRN2</accession>
<dbReference type="InterPro" id="IPR009057">
    <property type="entry name" value="Homeodomain-like_sf"/>
</dbReference>
<dbReference type="GO" id="GO:0003677">
    <property type="term" value="F:DNA binding"/>
    <property type="evidence" value="ECO:0007669"/>
    <property type="project" value="InterPro"/>
</dbReference>
<evidence type="ECO:0000313" key="4">
    <source>
        <dbReference type="Proteomes" id="UP001162162"/>
    </source>
</evidence>
<evidence type="ECO:0000259" key="2">
    <source>
        <dbReference type="Pfam" id="PF05225"/>
    </source>
</evidence>
<reference evidence="3" key="1">
    <citation type="journal article" date="2023" name="Insect Mol. Biol.">
        <title>Genome sequencing provides insights into the evolution of gene families encoding plant cell wall-degrading enzymes in longhorned beetles.</title>
        <authorList>
            <person name="Shin N.R."/>
            <person name="Okamura Y."/>
            <person name="Kirsch R."/>
            <person name="Pauchet Y."/>
        </authorList>
    </citation>
    <scope>NUCLEOTIDE SEQUENCE</scope>
    <source>
        <strain evidence="3">AMC_N1</strain>
    </source>
</reference>
<dbReference type="GO" id="GO:0005634">
    <property type="term" value="C:nucleus"/>
    <property type="evidence" value="ECO:0007669"/>
    <property type="project" value="UniProtKB-SubCell"/>
</dbReference>
<evidence type="ECO:0000256" key="1">
    <source>
        <dbReference type="ARBA" id="ARBA00004123"/>
    </source>
</evidence>
<name>A0AAV8XRN2_9CUCU</name>
<protein>
    <recommendedName>
        <fullName evidence="2">HTH psq-type domain-containing protein</fullName>
    </recommendedName>
</protein>
<dbReference type="Pfam" id="PF05225">
    <property type="entry name" value="HTH_psq"/>
    <property type="match status" value="1"/>
</dbReference>
<gene>
    <name evidence="3" type="ORF">NQ318_016944</name>
</gene>
<dbReference type="InterPro" id="IPR007889">
    <property type="entry name" value="HTH_Psq"/>
</dbReference>
<proteinExistence type="predicted"/>
<dbReference type="SUPFAM" id="SSF46689">
    <property type="entry name" value="Homeodomain-like"/>
    <property type="match status" value="1"/>
</dbReference>
<dbReference type="AlphaFoldDB" id="A0AAV8XRN2"/>
<dbReference type="Proteomes" id="UP001162162">
    <property type="component" value="Unassembled WGS sequence"/>
</dbReference>
<sequence length="71" mass="8132">MAHTGMVYKYKKKTTRQTWSAENMQEAANADIFKTCGTPAAAVRYNVPQTTLEHYVKKTNTNPHSNENWVQ</sequence>
<feature type="domain" description="HTH psq-type" evidence="2">
    <location>
        <begin position="22"/>
        <end position="60"/>
    </location>
</feature>